<feature type="transmembrane region" description="Helical" evidence="1">
    <location>
        <begin position="12"/>
        <end position="29"/>
    </location>
</feature>
<sequence>MKTIDFTVLWHVVYQGYLCYLAIIICVSMEHSNRNRKMRFANYIEASSRKDIVEGWSYAHWIKK</sequence>
<dbReference type="KEGG" id="fac:FACI_IFERC01G0581"/>
<organism evidence="2 3">
    <name type="scientific">Ferroplasma acidarmanus Fer1</name>
    <dbReference type="NCBI Taxonomy" id="333146"/>
    <lineage>
        <taxon>Archaea</taxon>
        <taxon>Methanobacteriati</taxon>
        <taxon>Thermoplasmatota</taxon>
        <taxon>Thermoplasmata</taxon>
        <taxon>Thermoplasmatales</taxon>
        <taxon>Ferroplasmaceae</taxon>
        <taxon>Ferroplasma</taxon>
    </lineage>
</organism>
<dbReference type="HOGENOM" id="CLU_2856942_0_0_2"/>
<reference evidence="2 3" key="1">
    <citation type="journal article" date="2007" name="Proc. Natl. Acad. Sci. U.S.A.">
        <title>Genome dynamics in a natural archaeal population.</title>
        <authorList>
            <person name="Allen E.E."/>
            <person name="Tyson G.W."/>
            <person name="Whitaker R.J."/>
            <person name="Detter J.C."/>
            <person name="Richardson P.M."/>
            <person name="Banfield J.F."/>
        </authorList>
    </citation>
    <scope>NUCLEOTIDE SEQUENCE [LARGE SCALE GENOMIC DNA]</scope>
    <source>
        <strain evidence="3">fer1</strain>
    </source>
</reference>
<proteinExistence type="predicted"/>
<evidence type="ECO:0000313" key="3">
    <source>
        <dbReference type="Proteomes" id="UP000014660"/>
    </source>
</evidence>
<dbReference type="AlphaFoldDB" id="S0ANS2"/>
<keyword evidence="1" id="KW-0472">Membrane</keyword>
<accession>S0ANS2</accession>
<protein>
    <submittedName>
        <fullName evidence="2">Uncharacterized protein</fullName>
    </submittedName>
</protein>
<evidence type="ECO:0000313" key="2">
    <source>
        <dbReference type="EMBL" id="AGO60561.1"/>
    </source>
</evidence>
<name>S0ANS2_FERAC</name>
<evidence type="ECO:0000256" key="1">
    <source>
        <dbReference type="SAM" id="Phobius"/>
    </source>
</evidence>
<dbReference type="Proteomes" id="UP000014660">
    <property type="component" value="Chromosome"/>
</dbReference>
<keyword evidence="3" id="KW-1185">Reference proteome</keyword>
<keyword evidence="1" id="KW-1133">Transmembrane helix</keyword>
<gene>
    <name evidence="2" type="ORF">FACI_IFERC00001G0581</name>
</gene>
<keyword evidence="1" id="KW-0812">Transmembrane</keyword>
<dbReference type="EMBL" id="CP004145">
    <property type="protein sequence ID" value="AGO60561.1"/>
    <property type="molecule type" value="Genomic_DNA"/>
</dbReference>